<sequence length="129" mass="14063">MSYQPIRPIAETAESVTLSRADFLRLSELLEDARDLAEVERISAKLAAGETEVFPFEVAERLLDGDHPVTVFREHRGLTLRALAERAGVSASYLSEIEAGKKPGSFDAMARLAGALGISLDHLVPSRED</sequence>
<dbReference type="PANTHER" id="PTHR46797:SF1">
    <property type="entry name" value="METHYLPHOSPHONATE SYNTHASE"/>
    <property type="match status" value="1"/>
</dbReference>
<gene>
    <name evidence="3" type="ORF">HHL28_11085</name>
</gene>
<evidence type="ECO:0000313" key="4">
    <source>
        <dbReference type="Proteomes" id="UP000501891"/>
    </source>
</evidence>
<keyword evidence="1" id="KW-0238">DNA-binding</keyword>
<dbReference type="InterPro" id="IPR050807">
    <property type="entry name" value="TransReg_Diox_bact_type"/>
</dbReference>
<dbReference type="PANTHER" id="PTHR46797">
    <property type="entry name" value="HTH-TYPE TRANSCRIPTIONAL REGULATOR"/>
    <property type="match status" value="1"/>
</dbReference>
<proteinExistence type="predicted"/>
<protein>
    <submittedName>
        <fullName evidence="3">Helix-turn-helix transcriptional regulator</fullName>
    </submittedName>
</protein>
<dbReference type="SMART" id="SM00530">
    <property type="entry name" value="HTH_XRE"/>
    <property type="match status" value="1"/>
</dbReference>
<keyword evidence="4" id="KW-1185">Reference proteome</keyword>
<dbReference type="AlphaFoldDB" id="A0A858R832"/>
<dbReference type="PROSITE" id="PS50943">
    <property type="entry name" value="HTH_CROC1"/>
    <property type="match status" value="1"/>
</dbReference>
<dbReference type="KEGG" id="acru:HHL28_11085"/>
<evidence type="ECO:0000256" key="1">
    <source>
        <dbReference type="ARBA" id="ARBA00023125"/>
    </source>
</evidence>
<dbReference type="Gene3D" id="1.10.260.40">
    <property type="entry name" value="lambda repressor-like DNA-binding domains"/>
    <property type="match status" value="1"/>
</dbReference>
<dbReference type="GO" id="GO:0005829">
    <property type="term" value="C:cytosol"/>
    <property type="evidence" value="ECO:0007669"/>
    <property type="project" value="TreeGrafter"/>
</dbReference>
<dbReference type="InterPro" id="IPR010982">
    <property type="entry name" value="Lambda_DNA-bd_dom_sf"/>
</dbReference>
<dbReference type="GO" id="GO:0003677">
    <property type="term" value="F:DNA binding"/>
    <property type="evidence" value="ECO:0007669"/>
    <property type="project" value="UniProtKB-KW"/>
</dbReference>
<dbReference type="SUPFAM" id="SSF47413">
    <property type="entry name" value="lambda repressor-like DNA-binding domains"/>
    <property type="match status" value="1"/>
</dbReference>
<dbReference type="Pfam" id="PF13560">
    <property type="entry name" value="HTH_31"/>
    <property type="match status" value="1"/>
</dbReference>
<evidence type="ECO:0000313" key="3">
    <source>
        <dbReference type="EMBL" id="QJE73558.1"/>
    </source>
</evidence>
<dbReference type="EMBL" id="CP051775">
    <property type="protein sequence ID" value="QJE73558.1"/>
    <property type="molecule type" value="Genomic_DNA"/>
</dbReference>
<accession>A0A858R832</accession>
<reference evidence="3" key="1">
    <citation type="submission" date="2020-04" db="EMBL/GenBank/DDBJ databases">
        <title>A desert anoxygenic phototrophic bacterium fixes CO2 using RubisCO under aerobic conditions.</title>
        <authorList>
            <person name="Tang K."/>
        </authorList>
    </citation>
    <scope>NUCLEOTIDE SEQUENCE [LARGE SCALE GENOMIC DNA]</scope>
    <source>
        <strain evidence="3">MIMtkB3</strain>
    </source>
</reference>
<dbReference type="InterPro" id="IPR001387">
    <property type="entry name" value="Cro/C1-type_HTH"/>
</dbReference>
<dbReference type="GO" id="GO:0003700">
    <property type="term" value="F:DNA-binding transcription factor activity"/>
    <property type="evidence" value="ECO:0007669"/>
    <property type="project" value="TreeGrafter"/>
</dbReference>
<organism evidence="3 4">
    <name type="scientific">Aerophototrophica crusticola</name>
    <dbReference type="NCBI Taxonomy" id="1709002"/>
    <lineage>
        <taxon>Bacteria</taxon>
        <taxon>Pseudomonadati</taxon>
        <taxon>Pseudomonadota</taxon>
        <taxon>Alphaproteobacteria</taxon>
        <taxon>Rhodospirillales</taxon>
        <taxon>Rhodospirillaceae</taxon>
        <taxon>Aerophototrophica</taxon>
    </lineage>
</organism>
<evidence type="ECO:0000259" key="2">
    <source>
        <dbReference type="PROSITE" id="PS50943"/>
    </source>
</evidence>
<dbReference type="CDD" id="cd00093">
    <property type="entry name" value="HTH_XRE"/>
    <property type="match status" value="1"/>
</dbReference>
<name>A0A858R832_9PROT</name>
<feature type="domain" description="HTH cro/C1-type" evidence="2">
    <location>
        <begin position="73"/>
        <end position="123"/>
    </location>
</feature>
<dbReference type="Proteomes" id="UP000501891">
    <property type="component" value="Chromosome"/>
</dbReference>